<keyword evidence="6 7" id="KW-0592">Phosphate transport</keyword>
<keyword evidence="10" id="KW-1185">Reference proteome</keyword>
<comment type="similarity">
    <text evidence="2 7">Belongs to the PhoU family.</text>
</comment>
<dbReference type="FunFam" id="1.20.58.220:FF:000004">
    <property type="entry name" value="Phosphate-specific transport system accessory protein PhoU"/>
    <property type="match status" value="1"/>
</dbReference>
<accession>A0A0P9DIH5</accession>
<evidence type="ECO:0000313" key="10">
    <source>
        <dbReference type="Proteomes" id="UP000050509"/>
    </source>
</evidence>
<dbReference type="PIRSF" id="PIRSF003107">
    <property type="entry name" value="PhoU"/>
    <property type="match status" value="1"/>
</dbReference>
<evidence type="ECO:0000256" key="5">
    <source>
        <dbReference type="ARBA" id="ARBA00022490"/>
    </source>
</evidence>
<dbReference type="InterPro" id="IPR026022">
    <property type="entry name" value="PhoU_dom"/>
</dbReference>
<dbReference type="PANTHER" id="PTHR42930">
    <property type="entry name" value="PHOSPHATE-SPECIFIC TRANSPORT SYSTEM ACCESSORY PROTEIN PHOU"/>
    <property type="match status" value="1"/>
</dbReference>
<dbReference type="Pfam" id="PF01895">
    <property type="entry name" value="PhoU"/>
    <property type="match status" value="2"/>
</dbReference>
<dbReference type="PANTHER" id="PTHR42930:SF3">
    <property type="entry name" value="PHOSPHATE-SPECIFIC TRANSPORT SYSTEM ACCESSORY PROTEIN PHOU"/>
    <property type="match status" value="1"/>
</dbReference>
<dbReference type="PATRIC" id="fig|186479.3.peg.6519"/>
<evidence type="ECO:0000256" key="3">
    <source>
        <dbReference type="ARBA" id="ARBA00011738"/>
    </source>
</evidence>
<dbReference type="NCBIfam" id="TIGR02135">
    <property type="entry name" value="phoU_full"/>
    <property type="match status" value="1"/>
</dbReference>
<keyword evidence="4 7" id="KW-0813">Transport</keyword>
<dbReference type="Gene3D" id="1.20.58.220">
    <property type="entry name" value="Phosphate transport system protein phou homolog 2, domain 2"/>
    <property type="match status" value="1"/>
</dbReference>
<gene>
    <name evidence="9" type="ORF">SE17_10925</name>
</gene>
<dbReference type="GO" id="GO:0030643">
    <property type="term" value="P:intracellular phosphate ion homeostasis"/>
    <property type="evidence" value="ECO:0007669"/>
    <property type="project" value="InterPro"/>
</dbReference>
<protein>
    <recommendedName>
        <fullName evidence="7">Phosphate-specific transport system accessory protein PhoU</fullName>
    </recommendedName>
</protein>
<evidence type="ECO:0000313" key="9">
    <source>
        <dbReference type="EMBL" id="KPV53217.1"/>
    </source>
</evidence>
<comment type="subunit">
    <text evidence="3 7">Homodimer.</text>
</comment>
<evidence type="ECO:0000256" key="4">
    <source>
        <dbReference type="ARBA" id="ARBA00022448"/>
    </source>
</evidence>
<dbReference type="GO" id="GO:0045936">
    <property type="term" value="P:negative regulation of phosphate metabolic process"/>
    <property type="evidence" value="ECO:0007669"/>
    <property type="project" value="InterPro"/>
</dbReference>
<feature type="domain" description="PhoU" evidence="8">
    <location>
        <begin position="121"/>
        <end position="206"/>
    </location>
</feature>
<evidence type="ECO:0000256" key="2">
    <source>
        <dbReference type="ARBA" id="ARBA00008107"/>
    </source>
</evidence>
<dbReference type="SUPFAM" id="SSF109755">
    <property type="entry name" value="PhoU-like"/>
    <property type="match status" value="1"/>
</dbReference>
<dbReference type="EMBL" id="LJCR01000312">
    <property type="protein sequence ID" value="KPV53217.1"/>
    <property type="molecule type" value="Genomic_DNA"/>
</dbReference>
<dbReference type="GO" id="GO:0006817">
    <property type="term" value="P:phosphate ion transport"/>
    <property type="evidence" value="ECO:0007669"/>
    <property type="project" value="UniProtKB-KW"/>
</dbReference>
<organism evidence="9 10">
    <name type="scientific">Kouleothrix aurantiaca</name>
    <dbReference type="NCBI Taxonomy" id="186479"/>
    <lineage>
        <taxon>Bacteria</taxon>
        <taxon>Bacillati</taxon>
        <taxon>Chloroflexota</taxon>
        <taxon>Chloroflexia</taxon>
        <taxon>Chloroflexales</taxon>
        <taxon>Roseiflexineae</taxon>
        <taxon>Roseiflexaceae</taxon>
        <taxon>Kouleothrix</taxon>
    </lineage>
</organism>
<name>A0A0P9DIH5_9CHLR</name>
<evidence type="ECO:0000259" key="8">
    <source>
        <dbReference type="Pfam" id="PF01895"/>
    </source>
</evidence>
<dbReference type="InterPro" id="IPR028366">
    <property type="entry name" value="PhoU"/>
</dbReference>
<reference evidence="9 10" key="1">
    <citation type="submission" date="2015-09" db="EMBL/GenBank/DDBJ databases">
        <title>Draft genome sequence of Kouleothrix aurantiaca JCM 19913.</title>
        <authorList>
            <person name="Hemp J."/>
        </authorList>
    </citation>
    <scope>NUCLEOTIDE SEQUENCE [LARGE SCALE GENOMIC DNA]</scope>
    <source>
        <strain evidence="9 10">COM-B</strain>
    </source>
</reference>
<evidence type="ECO:0000256" key="1">
    <source>
        <dbReference type="ARBA" id="ARBA00004496"/>
    </source>
</evidence>
<proteinExistence type="inferred from homology"/>
<dbReference type="AlphaFoldDB" id="A0A0P9DIH5"/>
<comment type="subcellular location">
    <subcellularLocation>
        <location evidence="1 7">Cytoplasm</location>
    </subcellularLocation>
</comment>
<comment type="function">
    <text evidence="7">Plays a role in the regulation of phosphate uptake.</text>
</comment>
<evidence type="ECO:0000256" key="7">
    <source>
        <dbReference type="PIRNR" id="PIRNR003107"/>
    </source>
</evidence>
<sequence>MRPREHYEQQLEGLHTELRALGQMVIVSITRAIAALRQQDIEAAKQIIADDDRIDQAQYRLEEHALVVMATQQPMARDLRRIVAAIEIASELERIGDYSKGIAKITVRHGDQPLVKPLMDIPQMAEQAINMLGTALDAYVNEDAAAARKLSNADDTVDDLVSHMRSGLIEMIQSDPSVTSRAVDLLFVTHNLERIADRTTNIAERVIFIDSGAIVELNS</sequence>
<evidence type="ECO:0000256" key="6">
    <source>
        <dbReference type="ARBA" id="ARBA00022592"/>
    </source>
</evidence>
<dbReference type="InterPro" id="IPR038078">
    <property type="entry name" value="PhoU-like_sf"/>
</dbReference>
<keyword evidence="5 7" id="KW-0963">Cytoplasm</keyword>
<dbReference type="GO" id="GO:0005737">
    <property type="term" value="C:cytoplasm"/>
    <property type="evidence" value="ECO:0007669"/>
    <property type="project" value="UniProtKB-SubCell"/>
</dbReference>
<feature type="domain" description="PhoU" evidence="8">
    <location>
        <begin position="19"/>
        <end position="105"/>
    </location>
</feature>
<dbReference type="Proteomes" id="UP000050509">
    <property type="component" value="Unassembled WGS sequence"/>
</dbReference>
<comment type="caution">
    <text evidence="9">The sequence shown here is derived from an EMBL/GenBank/DDBJ whole genome shotgun (WGS) entry which is preliminary data.</text>
</comment>